<dbReference type="Proteomes" id="UP000198688">
    <property type="component" value="Chromosome I"/>
</dbReference>
<dbReference type="Gene3D" id="1.10.287.950">
    <property type="entry name" value="Methyl-accepting chemotaxis protein"/>
    <property type="match status" value="1"/>
</dbReference>
<evidence type="ECO:0000313" key="5">
    <source>
        <dbReference type="Proteomes" id="UP000198688"/>
    </source>
</evidence>
<accession>A0A1H1QDP2</accession>
<dbReference type="InterPro" id="IPR003018">
    <property type="entry name" value="GAF"/>
</dbReference>
<dbReference type="InterPro" id="IPR029016">
    <property type="entry name" value="GAF-like_dom_sf"/>
</dbReference>
<dbReference type="GO" id="GO:0007165">
    <property type="term" value="P:signal transduction"/>
    <property type="evidence" value="ECO:0007669"/>
    <property type="project" value="UniProtKB-KW"/>
</dbReference>
<dbReference type="PANTHER" id="PTHR32089:SF112">
    <property type="entry name" value="LYSOZYME-LIKE PROTEIN-RELATED"/>
    <property type="match status" value="1"/>
</dbReference>
<sequence>MGWNSRNTTTTQALADEAAEARQNTSAVITVVKALRGAVSSAAAARAALDAVRGSFGWAYGSYWRIDPDAKVLRFSVESGDAGPEFREVTLKASFAEGVGLSGRAWRSRDLVFVPDIGQVHDCVRAPVAQRVGVKSGVCFPLFEGDRVVGTMDFFATEGSGDEQPSEQRMDTLRSVGLLVSQAMERVNESERQAEAAADLAAVNAVLRHVSVSNREADTIREALDTIRREFGWAYGSFWSVDDERGALVFNQESGDAGEEFRQVTQSASFAPGVGLAGRTWRARDMVFVPDLAEVTDCVRAPAAQRVGVKSGVCLPLIVQDQVIGTLDFFATERLTLSNSRAAALRNTAFLVSQALQRIRESARLSTVGAELVASIREVERNVVEATQVAGQATSVTSEANSVVGRLSASSTKIGDVVQVITTIAAQTNLLALNATIEAARAGEAGLGFAVVATEVKDLAQSTARATQDVTELINTIQTDAENVVRSLTAIGSIVDQINQTQAMISQVLAEQATHTRDIISDHS</sequence>
<dbReference type="AlphaFoldDB" id="A0A1H1QDP2"/>
<dbReference type="InterPro" id="IPR004089">
    <property type="entry name" value="MCPsignal_dom"/>
</dbReference>
<dbReference type="STRING" id="113562.SAMN04489716_0273"/>
<evidence type="ECO:0000313" key="4">
    <source>
        <dbReference type="EMBL" id="SDS21423.1"/>
    </source>
</evidence>
<dbReference type="EMBL" id="LT629758">
    <property type="protein sequence ID" value="SDS21423.1"/>
    <property type="molecule type" value="Genomic_DNA"/>
</dbReference>
<keyword evidence="1 2" id="KW-0807">Transducer</keyword>
<gene>
    <name evidence="4" type="ORF">SAMN04489716_0273</name>
</gene>
<protein>
    <submittedName>
        <fullName evidence="4">GAF domain-containing protein</fullName>
    </submittedName>
</protein>
<dbReference type="Pfam" id="PF13185">
    <property type="entry name" value="GAF_2"/>
    <property type="match status" value="2"/>
</dbReference>
<dbReference type="Pfam" id="PF00015">
    <property type="entry name" value="MCPsignal"/>
    <property type="match status" value="1"/>
</dbReference>
<dbReference type="SUPFAM" id="SSF58104">
    <property type="entry name" value="Methyl-accepting chemotaxis protein (MCP) signaling domain"/>
    <property type="match status" value="1"/>
</dbReference>
<dbReference type="GO" id="GO:0016020">
    <property type="term" value="C:membrane"/>
    <property type="evidence" value="ECO:0007669"/>
    <property type="project" value="InterPro"/>
</dbReference>
<keyword evidence="5" id="KW-1185">Reference proteome</keyword>
<evidence type="ECO:0000256" key="1">
    <source>
        <dbReference type="ARBA" id="ARBA00023224"/>
    </source>
</evidence>
<organism evidence="4 5">
    <name type="scientific">Actinoplanes derwentensis</name>
    <dbReference type="NCBI Taxonomy" id="113562"/>
    <lineage>
        <taxon>Bacteria</taxon>
        <taxon>Bacillati</taxon>
        <taxon>Actinomycetota</taxon>
        <taxon>Actinomycetes</taxon>
        <taxon>Micromonosporales</taxon>
        <taxon>Micromonosporaceae</taxon>
        <taxon>Actinoplanes</taxon>
    </lineage>
</organism>
<name>A0A1H1QDP2_9ACTN</name>
<dbReference type="Gene3D" id="3.30.450.40">
    <property type="match status" value="2"/>
</dbReference>
<dbReference type="SMART" id="SM00283">
    <property type="entry name" value="MA"/>
    <property type="match status" value="1"/>
</dbReference>
<dbReference type="SUPFAM" id="SSF55781">
    <property type="entry name" value="GAF domain-like"/>
    <property type="match status" value="2"/>
</dbReference>
<proteinExistence type="predicted"/>
<dbReference type="PANTHER" id="PTHR32089">
    <property type="entry name" value="METHYL-ACCEPTING CHEMOTAXIS PROTEIN MCPB"/>
    <property type="match status" value="1"/>
</dbReference>
<dbReference type="PROSITE" id="PS50111">
    <property type="entry name" value="CHEMOTAXIS_TRANSDUC_2"/>
    <property type="match status" value="1"/>
</dbReference>
<dbReference type="OrthoDB" id="5241933at2"/>
<evidence type="ECO:0000256" key="2">
    <source>
        <dbReference type="PROSITE-ProRule" id="PRU00284"/>
    </source>
</evidence>
<evidence type="ECO:0000259" key="3">
    <source>
        <dbReference type="PROSITE" id="PS50111"/>
    </source>
</evidence>
<reference evidence="4 5" key="1">
    <citation type="submission" date="2016-10" db="EMBL/GenBank/DDBJ databases">
        <authorList>
            <person name="de Groot N.N."/>
        </authorList>
    </citation>
    <scope>NUCLEOTIDE SEQUENCE [LARGE SCALE GENOMIC DNA]</scope>
    <source>
        <strain evidence="4 5">DSM 43941</strain>
    </source>
</reference>
<feature type="domain" description="Methyl-accepting transducer" evidence="3">
    <location>
        <begin position="338"/>
        <end position="524"/>
    </location>
</feature>
<dbReference type="SMART" id="SM00065">
    <property type="entry name" value="GAF"/>
    <property type="match status" value="2"/>
</dbReference>
<dbReference type="RefSeq" id="WP_092540850.1">
    <property type="nucleotide sequence ID" value="NZ_BOMJ01000004.1"/>
</dbReference>